<proteinExistence type="predicted"/>
<dbReference type="RefSeq" id="WP_301199555.1">
    <property type="nucleotide sequence ID" value="NZ_JAPDPI010000020.1"/>
</dbReference>
<dbReference type="Proteomes" id="UP001207408">
    <property type="component" value="Unassembled WGS sequence"/>
</dbReference>
<keyword evidence="2" id="KW-1185">Reference proteome</keyword>
<evidence type="ECO:0000313" key="1">
    <source>
        <dbReference type="EMBL" id="MCW3806183.1"/>
    </source>
</evidence>
<accession>A0AAE3SK60</accession>
<dbReference type="EMBL" id="JAPDPI010000020">
    <property type="protein sequence ID" value="MCW3806183.1"/>
    <property type="molecule type" value="Genomic_DNA"/>
</dbReference>
<name>A0AAE3SK60_9BACT</name>
<gene>
    <name evidence="1" type="ORF">OM074_11155</name>
</gene>
<reference evidence="1" key="1">
    <citation type="submission" date="2022-10" db="EMBL/GenBank/DDBJ databases">
        <authorList>
            <person name="Yu W.X."/>
        </authorList>
    </citation>
    <scope>NUCLEOTIDE SEQUENCE</scope>
    <source>
        <strain evidence="1">D04</strain>
    </source>
</reference>
<dbReference type="AlphaFoldDB" id="A0AAE3SK60"/>
<comment type="caution">
    <text evidence="1">The sequence shown here is derived from an EMBL/GenBank/DDBJ whole genome shotgun (WGS) entry which is preliminary data.</text>
</comment>
<evidence type="ECO:0000313" key="2">
    <source>
        <dbReference type="Proteomes" id="UP001207408"/>
    </source>
</evidence>
<organism evidence="1 2">
    <name type="scientific">Plebeiibacterium marinum</name>
    <dbReference type="NCBI Taxonomy" id="2992111"/>
    <lineage>
        <taxon>Bacteria</taxon>
        <taxon>Pseudomonadati</taxon>
        <taxon>Bacteroidota</taxon>
        <taxon>Bacteroidia</taxon>
        <taxon>Marinilabiliales</taxon>
        <taxon>Marinilabiliaceae</taxon>
        <taxon>Plebeiibacterium</taxon>
    </lineage>
</organism>
<sequence length="185" mass="22034">MKWELKNCNDSSSYTLNKYVNGHLNTIWEAKNDMMHGNVTEYRNGIISITAYKKNTPQKRMESDSLTKRVYAKYKMLNDSIFQKKTYGVNRGKIYKGHFKIPELLKDFHFSGQPIGYWEEPDSTGMFILKGYYSDKIFQDTVEIYNTETNRYDERIIFYTKRIGNWIKTDLHSNIVDTLVYRRNN</sequence>
<protein>
    <submittedName>
        <fullName evidence="1">Uncharacterized protein</fullName>
    </submittedName>
</protein>